<feature type="transmembrane region" description="Helical" evidence="1">
    <location>
        <begin position="447"/>
        <end position="465"/>
    </location>
</feature>
<feature type="transmembrane region" description="Helical" evidence="1">
    <location>
        <begin position="339"/>
        <end position="360"/>
    </location>
</feature>
<dbReference type="Proteomes" id="UP001501788">
    <property type="component" value="Unassembled WGS sequence"/>
</dbReference>
<dbReference type="RefSeq" id="WP_345066089.1">
    <property type="nucleotide sequence ID" value="NZ_BAABEX010000029.1"/>
</dbReference>
<feature type="transmembrane region" description="Helical" evidence="1">
    <location>
        <begin position="411"/>
        <end position="432"/>
    </location>
</feature>
<keyword evidence="1" id="KW-0472">Membrane</keyword>
<dbReference type="Gene3D" id="2.120.10.30">
    <property type="entry name" value="TolB, C-terminal domain"/>
    <property type="match status" value="1"/>
</dbReference>
<dbReference type="InterPro" id="IPR011042">
    <property type="entry name" value="6-blade_b-propeller_TolB-like"/>
</dbReference>
<dbReference type="EMBL" id="BAABEX010000029">
    <property type="protein sequence ID" value="GAA4428188.1"/>
    <property type="molecule type" value="Genomic_DNA"/>
</dbReference>
<dbReference type="SUPFAM" id="SSF63829">
    <property type="entry name" value="Calcium-dependent phosphotriesterase"/>
    <property type="match status" value="1"/>
</dbReference>
<gene>
    <name evidence="2" type="ORF">GCM10023090_26540</name>
</gene>
<accession>A0ABP8LH98</accession>
<feature type="transmembrane region" description="Helical" evidence="1">
    <location>
        <begin position="558"/>
        <end position="577"/>
    </location>
</feature>
<protein>
    <recommendedName>
        <fullName evidence="4">WD40 repeat domain-containing protein</fullName>
    </recommendedName>
</protein>
<evidence type="ECO:0000256" key="1">
    <source>
        <dbReference type="SAM" id="Phobius"/>
    </source>
</evidence>
<name>A0ABP8LH98_9BURK</name>
<sequence>MTRREWRLALPILALLALCAFGYLRGMRMEMSVDGHMALRTARAAGQPERLALVADGALHVLDAQGQRLSRQPFSMLGLAESPSDIDWALDPQTQRWQLWLYEDRGPSVLRCWWDEALHRLLDCSTAISGSHLKITPRSRAVHIAVDPAGPRLFVADAQGHAVQVFDAQGRLLGRSDPTSAALWYPNRLRYLGNQQLLVADNDHRRLVWLQVPSQGAVVMQRSLYSRSHPQARTDRGKVADAAEAPDGTLWMLAVAQGQRRGDILIFDRAQRPVARAALPTGADPLLLDTLGGVAVVGDFAGLDLYRVDGQGQWLGRFGDTALHAELQLLRDQRRYGAWWKRASLALGGLVMLAGFGLALRYGQPLSSSPAAVAGRRLQEAWWADIDAQAADHGELHYPVVLAVRPSFWRLMVGSAVAGAVLLPAATGLWLWGGPGGISPERLSPGLMPLLCLWLGILGILQYLWRLRQRSLRITERRVGWFDGQRLLAQAPLDEVRASPQGMLVGAYRIPLGPGTSNPRWTPWNTPLLAAALLARLPAQARVSDLQLTRLWWQRQPVAARAVLVLLPALLLAGLWWT</sequence>
<keyword evidence="1" id="KW-1133">Transmembrane helix</keyword>
<organism evidence="2 3">
    <name type="scientific">Acidovorax lacteus</name>
    <dbReference type="NCBI Taxonomy" id="1924988"/>
    <lineage>
        <taxon>Bacteria</taxon>
        <taxon>Pseudomonadati</taxon>
        <taxon>Pseudomonadota</taxon>
        <taxon>Betaproteobacteria</taxon>
        <taxon>Burkholderiales</taxon>
        <taxon>Comamonadaceae</taxon>
        <taxon>Acidovorax</taxon>
    </lineage>
</organism>
<reference evidence="3" key="1">
    <citation type="journal article" date="2019" name="Int. J. Syst. Evol. Microbiol.">
        <title>The Global Catalogue of Microorganisms (GCM) 10K type strain sequencing project: providing services to taxonomists for standard genome sequencing and annotation.</title>
        <authorList>
            <consortium name="The Broad Institute Genomics Platform"/>
            <consortium name="The Broad Institute Genome Sequencing Center for Infectious Disease"/>
            <person name="Wu L."/>
            <person name="Ma J."/>
        </authorList>
    </citation>
    <scope>NUCLEOTIDE SEQUENCE [LARGE SCALE GENOMIC DNA]</scope>
    <source>
        <strain evidence="3">JCM 31890</strain>
    </source>
</reference>
<evidence type="ECO:0000313" key="2">
    <source>
        <dbReference type="EMBL" id="GAA4428188.1"/>
    </source>
</evidence>
<proteinExistence type="predicted"/>
<comment type="caution">
    <text evidence="2">The sequence shown here is derived from an EMBL/GenBank/DDBJ whole genome shotgun (WGS) entry which is preliminary data.</text>
</comment>
<keyword evidence="1" id="KW-0812">Transmembrane</keyword>
<evidence type="ECO:0000313" key="3">
    <source>
        <dbReference type="Proteomes" id="UP001501788"/>
    </source>
</evidence>
<evidence type="ECO:0008006" key="4">
    <source>
        <dbReference type="Google" id="ProtNLM"/>
    </source>
</evidence>
<keyword evidence="3" id="KW-1185">Reference proteome</keyword>